<reference evidence="1 2" key="3">
    <citation type="journal article" date="2013" name="Rice">
        <title>Improvement of the Oryza sativa Nipponbare reference genome using next generation sequence and optical map data.</title>
        <authorList>
            <person name="Kawahara Y."/>
            <person name="de la Bastide M."/>
            <person name="Hamilton J.P."/>
            <person name="Kanamori H."/>
            <person name="McCombie W.R."/>
            <person name="Ouyang S."/>
            <person name="Schwartz D.C."/>
            <person name="Tanaka T."/>
            <person name="Wu J."/>
            <person name="Zhou S."/>
            <person name="Childs K.L."/>
            <person name="Davidson R.M."/>
            <person name="Lin H."/>
            <person name="Quesada-Ocampo L."/>
            <person name="Vaillancourt B."/>
            <person name="Sakai H."/>
            <person name="Lee S.S."/>
            <person name="Kim J."/>
            <person name="Numa H."/>
            <person name="Itoh T."/>
            <person name="Buell C.R."/>
            <person name="Matsumoto T."/>
        </authorList>
    </citation>
    <scope>NUCLEOTIDE SEQUENCE [LARGE SCALE GENOMIC DNA]</scope>
    <source>
        <strain evidence="2">cv. Nipponbare</strain>
    </source>
</reference>
<name>A0A0P0XLN0_ORYSJ</name>
<dbReference type="AlphaFoldDB" id="A0A0P0XLN0"/>
<protein>
    <submittedName>
        <fullName evidence="1">Os09g0416001 protein</fullName>
    </submittedName>
</protein>
<gene>
    <name evidence="1" type="ordered locus">Os09g0416001</name>
    <name evidence="1" type="ORF">OSNPB_090416001</name>
</gene>
<dbReference type="PaxDb" id="39947-A0A0P0XLN0"/>
<keyword evidence="2" id="KW-1185">Reference proteome</keyword>
<reference evidence="2" key="1">
    <citation type="journal article" date="2005" name="Nature">
        <title>The map-based sequence of the rice genome.</title>
        <authorList>
            <consortium name="International rice genome sequencing project (IRGSP)"/>
            <person name="Matsumoto T."/>
            <person name="Wu J."/>
            <person name="Kanamori H."/>
            <person name="Katayose Y."/>
            <person name="Fujisawa M."/>
            <person name="Namiki N."/>
            <person name="Mizuno H."/>
            <person name="Yamamoto K."/>
            <person name="Antonio B.A."/>
            <person name="Baba T."/>
            <person name="Sakata K."/>
            <person name="Nagamura Y."/>
            <person name="Aoki H."/>
            <person name="Arikawa K."/>
            <person name="Arita K."/>
            <person name="Bito T."/>
            <person name="Chiden Y."/>
            <person name="Fujitsuka N."/>
            <person name="Fukunaka R."/>
            <person name="Hamada M."/>
            <person name="Harada C."/>
            <person name="Hayashi A."/>
            <person name="Hijishita S."/>
            <person name="Honda M."/>
            <person name="Hosokawa S."/>
            <person name="Ichikawa Y."/>
            <person name="Idonuma A."/>
            <person name="Iijima M."/>
            <person name="Ikeda M."/>
            <person name="Ikeno M."/>
            <person name="Ito K."/>
            <person name="Ito S."/>
            <person name="Ito T."/>
            <person name="Ito Y."/>
            <person name="Ito Y."/>
            <person name="Iwabuchi A."/>
            <person name="Kamiya K."/>
            <person name="Karasawa W."/>
            <person name="Kurita K."/>
            <person name="Katagiri S."/>
            <person name="Kikuta A."/>
            <person name="Kobayashi H."/>
            <person name="Kobayashi N."/>
            <person name="Machita K."/>
            <person name="Maehara T."/>
            <person name="Masukawa M."/>
            <person name="Mizubayashi T."/>
            <person name="Mukai Y."/>
            <person name="Nagasaki H."/>
            <person name="Nagata Y."/>
            <person name="Naito S."/>
            <person name="Nakashima M."/>
            <person name="Nakama Y."/>
            <person name="Nakamichi Y."/>
            <person name="Nakamura M."/>
            <person name="Meguro A."/>
            <person name="Negishi M."/>
            <person name="Ohta I."/>
            <person name="Ohta T."/>
            <person name="Okamoto M."/>
            <person name="Ono N."/>
            <person name="Saji S."/>
            <person name="Sakaguchi M."/>
            <person name="Sakai K."/>
            <person name="Shibata M."/>
            <person name="Shimokawa T."/>
            <person name="Song J."/>
            <person name="Takazaki Y."/>
            <person name="Terasawa K."/>
            <person name="Tsugane M."/>
            <person name="Tsuji K."/>
            <person name="Ueda S."/>
            <person name="Waki K."/>
            <person name="Yamagata H."/>
            <person name="Yamamoto M."/>
            <person name="Yamamoto S."/>
            <person name="Yamane H."/>
            <person name="Yoshiki S."/>
            <person name="Yoshihara R."/>
            <person name="Yukawa K."/>
            <person name="Zhong H."/>
            <person name="Yano M."/>
            <person name="Yuan Q."/>
            <person name="Ouyang S."/>
            <person name="Liu J."/>
            <person name="Jones K.M."/>
            <person name="Gansberger K."/>
            <person name="Moffat K."/>
            <person name="Hill J."/>
            <person name="Bera J."/>
            <person name="Fadrosh D."/>
            <person name="Jin S."/>
            <person name="Johri S."/>
            <person name="Kim M."/>
            <person name="Overton L."/>
            <person name="Reardon M."/>
            <person name="Tsitrin T."/>
            <person name="Vuong H."/>
            <person name="Weaver B."/>
            <person name="Ciecko A."/>
            <person name="Tallon L."/>
            <person name="Jackson J."/>
            <person name="Pai G."/>
            <person name="Aken S.V."/>
            <person name="Utterback T."/>
            <person name="Reidmuller S."/>
            <person name="Feldblyum T."/>
            <person name="Hsiao J."/>
            <person name="Zismann V."/>
            <person name="Iobst S."/>
            <person name="de Vazeille A.R."/>
            <person name="Buell C.R."/>
            <person name="Ying K."/>
            <person name="Li Y."/>
            <person name="Lu T."/>
            <person name="Huang Y."/>
            <person name="Zhao Q."/>
            <person name="Feng Q."/>
            <person name="Zhang L."/>
            <person name="Zhu J."/>
            <person name="Weng Q."/>
            <person name="Mu J."/>
            <person name="Lu Y."/>
            <person name="Fan D."/>
            <person name="Liu Y."/>
            <person name="Guan J."/>
            <person name="Zhang Y."/>
            <person name="Yu S."/>
            <person name="Liu X."/>
            <person name="Zhang Y."/>
            <person name="Hong G."/>
            <person name="Han B."/>
            <person name="Choisne N."/>
            <person name="Demange N."/>
            <person name="Orjeda G."/>
            <person name="Samain S."/>
            <person name="Cattolico L."/>
            <person name="Pelletier E."/>
            <person name="Couloux A."/>
            <person name="Segurens B."/>
            <person name="Wincker P."/>
            <person name="D'Hont A."/>
            <person name="Scarpelli C."/>
            <person name="Weissenbach J."/>
            <person name="Salanoubat M."/>
            <person name="Quetier F."/>
            <person name="Yu Y."/>
            <person name="Kim H.R."/>
            <person name="Rambo T."/>
            <person name="Currie J."/>
            <person name="Collura K."/>
            <person name="Luo M."/>
            <person name="Yang T."/>
            <person name="Ammiraju J.S.S."/>
            <person name="Engler F."/>
            <person name="Soderlund C."/>
            <person name="Wing R.A."/>
            <person name="Palmer L.E."/>
            <person name="de la Bastide M."/>
            <person name="Spiegel L."/>
            <person name="Nascimento L."/>
            <person name="Zutavern T."/>
            <person name="O'Shaughnessy A."/>
            <person name="Dike S."/>
            <person name="Dedhia N."/>
            <person name="Preston R."/>
            <person name="Balija V."/>
            <person name="McCombie W.R."/>
            <person name="Chow T."/>
            <person name="Chen H."/>
            <person name="Chung M."/>
            <person name="Chen C."/>
            <person name="Shaw J."/>
            <person name="Wu H."/>
            <person name="Hsiao K."/>
            <person name="Chao Y."/>
            <person name="Chu M."/>
            <person name="Cheng C."/>
            <person name="Hour A."/>
            <person name="Lee P."/>
            <person name="Lin S."/>
            <person name="Lin Y."/>
            <person name="Liou J."/>
            <person name="Liu S."/>
            <person name="Hsing Y."/>
            <person name="Raghuvanshi S."/>
            <person name="Mohanty A."/>
            <person name="Bharti A.K."/>
            <person name="Gaur A."/>
            <person name="Gupta V."/>
            <person name="Kumar D."/>
            <person name="Ravi V."/>
            <person name="Vij S."/>
            <person name="Kapur A."/>
            <person name="Khurana P."/>
            <person name="Khurana P."/>
            <person name="Khurana J.P."/>
            <person name="Tyagi A.K."/>
            <person name="Gaikwad K."/>
            <person name="Singh A."/>
            <person name="Dalal V."/>
            <person name="Srivastava S."/>
            <person name="Dixit A."/>
            <person name="Pal A.K."/>
            <person name="Ghazi I.A."/>
            <person name="Yadav M."/>
            <person name="Pandit A."/>
            <person name="Bhargava A."/>
            <person name="Sureshbabu K."/>
            <person name="Batra K."/>
            <person name="Sharma T.R."/>
            <person name="Mohapatra T."/>
            <person name="Singh N.K."/>
            <person name="Messing J."/>
            <person name="Nelson A.B."/>
            <person name="Fuks G."/>
            <person name="Kavchok S."/>
            <person name="Keizer G."/>
            <person name="Linton E."/>
            <person name="Llaca V."/>
            <person name="Song R."/>
            <person name="Tanyolac B."/>
            <person name="Young S."/>
            <person name="Ho-Il K."/>
            <person name="Hahn J.H."/>
            <person name="Sangsakoo G."/>
            <person name="Vanavichit A."/>
            <person name="de Mattos Luiz.A.T."/>
            <person name="Zimmer P.D."/>
            <person name="Malone G."/>
            <person name="Dellagostin O."/>
            <person name="de Oliveira A.C."/>
            <person name="Bevan M."/>
            <person name="Bancroft I."/>
            <person name="Minx P."/>
            <person name="Cordum H."/>
            <person name="Wilson R."/>
            <person name="Cheng Z."/>
            <person name="Jin W."/>
            <person name="Jiang J."/>
            <person name="Leong S.A."/>
            <person name="Iwama H."/>
            <person name="Gojobori T."/>
            <person name="Itoh T."/>
            <person name="Niimura Y."/>
            <person name="Fujii Y."/>
            <person name="Habara T."/>
            <person name="Sakai H."/>
            <person name="Sato Y."/>
            <person name="Wilson G."/>
            <person name="Kumar K."/>
            <person name="McCouch S."/>
            <person name="Juretic N."/>
            <person name="Hoen D."/>
            <person name="Wright S."/>
            <person name="Bruskiewich R."/>
            <person name="Bureau T."/>
            <person name="Miyao A."/>
            <person name="Hirochika H."/>
            <person name="Nishikawa T."/>
            <person name="Kadowaki K."/>
            <person name="Sugiura M."/>
            <person name="Burr B."/>
            <person name="Sasaki T."/>
        </authorList>
    </citation>
    <scope>NUCLEOTIDE SEQUENCE [LARGE SCALE GENOMIC DNA]</scope>
    <source>
        <strain evidence="2">cv. Nipponbare</strain>
    </source>
</reference>
<sequence>MDIAFKAAQTLLLPATLVAFNQVPMSIWFQFHPSGMCPSPAGDLAALPRRLLGRRLRGNRWVERHLPRLRLRRWIGRSSCERSGFSSALLHQVDRGMGMRGCWFWSSVWGFGSLLRWFRVEMLAMED</sequence>
<proteinExistence type="predicted"/>
<dbReference type="Proteomes" id="UP000059680">
    <property type="component" value="Chromosome 9"/>
</dbReference>
<accession>A0A0P0XLN0</accession>
<evidence type="ECO:0000313" key="2">
    <source>
        <dbReference type="Proteomes" id="UP000059680"/>
    </source>
</evidence>
<organism evidence="1 2">
    <name type="scientific">Oryza sativa subsp. japonica</name>
    <name type="common">Rice</name>
    <dbReference type="NCBI Taxonomy" id="39947"/>
    <lineage>
        <taxon>Eukaryota</taxon>
        <taxon>Viridiplantae</taxon>
        <taxon>Streptophyta</taxon>
        <taxon>Embryophyta</taxon>
        <taxon>Tracheophyta</taxon>
        <taxon>Spermatophyta</taxon>
        <taxon>Magnoliopsida</taxon>
        <taxon>Liliopsida</taxon>
        <taxon>Poales</taxon>
        <taxon>Poaceae</taxon>
        <taxon>BOP clade</taxon>
        <taxon>Oryzoideae</taxon>
        <taxon>Oryzeae</taxon>
        <taxon>Oryzinae</taxon>
        <taxon>Oryza</taxon>
        <taxon>Oryza sativa</taxon>
    </lineage>
</organism>
<evidence type="ECO:0000313" key="1">
    <source>
        <dbReference type="EMBL" id="BAT08084.1"/>
    </source>
</evidence>
<reference evidence="1 2" key="2">
    <citation type="journal article" date="2013" name="Plant Cell Physiol.">
        <title>Rice Annotation Project Database (RAP-DB): an integrative and interactive database for rice genomics.</title>
        <authorList>
            <person name="Sakai H."/>
            <person name="Lee S.S."/>
            <person name="Tanaka T."/>
            <person name="Numa H."/>
            <person name="Kim J."/>
            <person name="Kawahara Y."/>
            <person name="Wakimoto H."/>
            <person name="Yang C.C."/>
            <person name="Iwamoto M."/>
            <person name="Abe T."/>
            <person name="Yamada Y."/>
            <person name="Muto A."/>
            <person name="Inokuchi H."/>
            <person name="Ikemura T."/>
            <person name="Matsumoto T."/>
            <person name="Sasaki T."/>
            <person name="Itoh T."/>
        </authorList>
    </citation>
    <scope>NUCLEOTIDE SEQUENCE [LARGE SCALE GENOMIC DNA]</scope>
    <source>
        <strain evidence="2">cv. Nipponbare</strain>
    </source>
</reference>
<dbReference type="EMBL" id="AP014965">
    <property type="protein sequence ID" value="BAT08084.1"/>
    <property type="molecule type" value="Genomic_DNA"/>
</dbReference>
<dbReference type="InParanoid" id="A0A0P0XLN0"/>